<feature type="transmembrane region" description="Helical" evidence="1">
    <location>
        <begin position="139"/>
        <end position="162"/>
    </location>
</feature>
<feature type="transmembrane region" description="Helical" evidence="1">
    <location>
        <begin position="359"/>
        <end position="383"/>
    </location>
</feature>
<keyword evidence="3" id="KW-1185">Reference proteome</keyword>
<feature type="transmembrane region" description="Helical" evidence="1">
    <location>
        <begin position="168"/>
        <end position="187"/>
    </location>
</feature>
<dbReference type="Pfam" id="PF07690">
    <property type="entry name" value="MFS_1"/>
    <property type="match status" value="1"/>
</dbReference>
<feature type="transmembrane region" description="Helical" evidence="1">
    <location>
        <begin position="48"/>
        <end position="70"/>
    </location>
</feature>
<sequence length="393" mass="40365">MNLAPYLAVLRTPRVPSLMLLMLFARVPATAAGMTITMHVLLALERGYGAAGLVGATVTVGIAVGAPLMGSLTDRRGLRTMLLVSLVSQGLFWFVAPSLSYPVLLVTCFLSGVVVMPVMQIGRQVITALVGESGRRTALAMDSMAVEVAFMAGPALGVFLTTQWSSRVAMWSVGASMVLFGLVLYVVDPPVREEAALGAPVPRSEWLTGRLLGVLVNAGGATFVLSGVEVAVVANMRGLGLTDWTGALIAVMCVASLVGGFVYGGTHRVPPLWALMGVMGLLAVPIGLFGSSPWALALALVPTNFLCAPTIAATGEAITRMTPVSARGEAMGLQGSAFTLGAALGSPLTGFVIDHSSPAWGFFVGGAGAVVIAAGSMLLSATVRRGEPAALSR</sequence>
<feature type="transmembrane region" description="Helical" evidence="1">
    <location>
        <begin position="244"/>
        <end position="265"/>
    </location>
</feature>
<feature type="transmembrane region" description="Helical" evidence="1">
    <location>
        <begin position="20"/>
        <end position="42"/>
    </location>
</feature>
<dbReference type="AlphaFoldDB" id="A0A495VT92"/>
<dbReference type="OrthoDB" id="4229605at2"/>
<dbReference type="InterPro" id="IPR036259">
    <property type="entry name" value="MFS_trans_sf"/>
</dbReference>
<dbReference type="PANTHER" id="PTHR23542:SF1">
    <property type="entry name" value="MAJOR FACILITATOR SUPERFAMILY (MFS) PROFILE DOMAIN-CONTAINING PROTEIN"/>
    <property type="match status" value="1"/>
</dbReference>
<evidence type="ECO:0000313" key="2">
    <source>
        <dbReference type="EMBL" id="RKT52080.1"/>
    </source>
</evidence>
<gene>
    <name evidence="2" type="ORF">C8E97_0579</name>
</gene>
<keyword evidence="1" id="KW-0812">Transmembrane</keyword>
<keyword evidence="1" id="KW-0472">Membrane</keyword>
<dbReference type="EMBL" id="RBXO01000001">
    <property type="protein sequence ID" value="RKT52080.1"/>
    <property type="molecule type" value="Genomic_DNA"/>
</dbReference>
<comment type="caution">
    <text evidence="2">The sequence shown here is derived from an EMBL/GenBank/DDBJ whole genome shotgun (WGS) entry which is preliminary data.</text>
</comment>
<keyword evidence="1" id="KW-1133">Transmembrane helix</keyword>
<evidence type="ECO:0000256" key="1">
    <source>
        <dbReference type="SAM" id="Phobius"/>
    </source>
</evidence>
<name>A0A495VT92_9PSEU</name>
<feature type="transmembrane region" description="Helical" evidence="1">
    <location>
        <begin position="330"/>
        <end position="353"/>
    </location>
</feature>
<dbReference type="PANTHER" id="PTHR23542">
    <property type="match status" value="1"/>
</dbReference>
<dbReference type="Proteomes" id="UP000282084">
    <property type="component" value="Unassembled WGS sequence"/>
</dbReference>
<feature type="transmembrane region" description="Helical" evidence="1">
    <location>
        <begin position="101"/>
        <end position="119"/>
    </location>
</feature>
<dbReference type="GO" id="GO:0022857">
    <property type="term" value="F:transmembrane transporter activity"/>
    <property type="evidence" value="ECO:0007669"/>
    <property type="project" value="InterPro"/>
</dbReference>
<dbReference type="Gene3D" id="1.20.1250.20">
    <property type="entry name" value="MFS general substrate transporter like domains"/>
    <property type="match status" value="1"/>
</dbReference>
<dbReference type="RefSeq" id="WP_121001364.1">
    <property type="nucleotide sequence ID" value="NZ_RBXO01000001.1"/>
</dbReference>
<reference evidence="2 3" key="1">
    <citation type="submission" date="2018-10" db="EMBL/GenBank/DDBJ databases">
        <title>Sequencing the genomes of 1000 actinobacteria strains.</title>
        <authorList>
            <person name="Klenk H.-P."/>
        </authorList>
    </citation>
    <scope>NUCLEOTIDE SEQUENCE [LARGE SCALE GENOMIC DNA]</scope>
    <source>
        <strain evidence="2 3">DSM 43800</strain>
    </source>
</reference>
<organism evidence="2 3">
    <name type="scientific">Saccharothrix australiensis</name>
    <dbReference type="NCBI Taxonomy" id="2072"/>
    <lineage>
        <taxon>Bacteria</taxon>
        <taxon>Bacillati</taxon>
        <taxon>Actinomycetota</taxon>
        <taxon>Actinomycetes</taxon>
        <taxon>Pseudonocardiales</taxon>
        <taxon>Pseudonocardiaceae</taxon>
        <taxon>Saccharothrix</taxon>
    </lineage>
</organism>
<feature type="transmembrane region" description="Helical" evidence="1">
    <location>
        <begin position="207"/>
        <end position="232"/>
    </location>
</feature>
<evidence type="ECO:0000313" key="3">
    <source>
        <dbReference type="Proteomes" id="UP000282084"/>
    </source>
</evidence>
<proteinExistence type="predicted"/>
<dbReference type="InterPro" id="IPR011701">
    <property type="entry name" value="MFS"/>
</dbReference>
<accession>A0A495VT92</accession>
<feature type="transmembrane region" description="Helical" evidence="1">
    <location>
        <begin position="296"/>
        <end position="318"/>
    </location>
</feature>
<dbReference type="SUPFAM" id="SSF103473">
    <property type="entry name" value="MFS general substrate transporter"/>
    <property type="match status" value="1"/>
</dbReference>
<feature type="transmembrane region" description="Helical" evidence="1">
    <location>
        <begin position="272"/>
        <end position="290"/>
    </location>
</feature>
<protein>
    <submittedName>
        <fullName evidence="2">Putative MFS family arabinose efflux permease</fullName>
    </submittedName>
</protein>